<keyword evidence="4" id="KW-0408">Iron</keyword>
<name>A0A9Q0F637_9ROSI</name>
<dbReference type="SUPFAM" id="SSF48264">
    <property type="entry name" value="Cytochrome P450"/>
    <property type="match status" value="1"/>
</dbReference>
<dbReference type="Proteomes" id="UP001141552">
    <property type="component" value="Unassembled WGS sequence"/>
</dbReference>
<evidence type="ECO:0000256" key="4">
    <source>
        <dbReference type="ARBA" id="ARBA00023004"/>
    </source>
</evidence>
<dbReference type="AlphaFoldDB" id="A0A9Q0F637"/>
<reference evidence="6" key="2">
    <citation type="journal article" date="2023" name="Plants (Basel)">
        <title>Annotation of the Turnera subulata (Passifloraceae) Draft Genome Reveals the S-Locus Evolved after the Divergence of Turneroideae from Passifloroideae in a Stepwise Manner.</title>
        <authorList>
            <person name="Henning P.M."/>
            <person name="Roalson E.H."/>
            <person name="Mir W."/>
            <person name="McCubbin A.G."/>
            <person name="Shore J.S."/>
        </authorList>
    </citation>
    <scope>NUCLEOTIDE SEQUENCE</scope>
    <source>
        <strain evidence="6">F60SS</strain>
    </source>
</reference>
<evidence type="ECO:0000313" key="6">
    <source>
        <dbReference type="EMBL" id="KAJ4825604.1"/>
    </source>
</evidence>
<protein>
    <submittedName>
        <fullName evidence="6">Uncharacterized protein</fullName>
    </submittedName>
</protein>
<dbReference type="PANTHER" id="PTHR47947:SF8">
    <property type="entry name" value="CYTOCHROME P450 82C4-LIKE"/>
    <property type="match status" value="1"/>
</dbReference>
<comment type="caution">
    <text evidence="6">The sequence shown here is derived from an EMBL/GenBank/DDBJ whole genome shotgun (WGS) entry which is preliminary data.</text>
</comment>
<proteinExistence type="predicted"/>
<evidence type="ECO:0000256" key="5">
    <source>
        <dbReference type="ARBA" id="ARBA00023033"/>
    </source>
</evidence>
<keyword evidence="1" id="KW-0349">Heme</keyword>
<dbReference type="GO" id="GO:0004497">
    <property type="term" value="F:monooxygenase activity"/>
    <property type="evidence" value="ECO:0007669"/>
    <property type="project" value="UniProtKB-KW"/>
</dbReference>
<keyword evidence="7" id="KW-1185">Reference proteome</keyword>
<dbReference type="GO" id="GO:0020037">
    <property type="term" value="F:heme binding"/>
    <property type="evidence" value="ECO:0007669"/>
    <property type="project" value="InterPro"/>
</dbReference>
<reference evidence="6" key="1">
    <citation type="submission" date="2022-02" db="EMBL/GenBank/DDBJ databases">
        <authorList>
            <person name="Henning P.M."/>
            <person name="McCubbin A.G."/>
            <person name="Shore J.S."/>
        </authorList>
    </citation>
    <scope>NUCLEOTIDE SEQUENCE</scope>
    <source>
        <strain evidence="6">F60SS</strain>
        <tissue evidence="6">Leaves</tissue>
    </source>
</reference>
<evidence type="ECO:0000256" key="1">
    <source>
        <dbReference type="ARBA" id="ARBA00022617"/>
    </source>
</evidence>
<dbReference type="Gene3D" id="1.10.630.10">
    <property type="entry name" value="Cytochrome P450"/>
    <property type="match status" value="1"/>
</dbReference>
<sequence>MELIRDTEVTLFVKELYKKAAKHGGSFVLEMNQCIGDLAMNIIVRTIAGKRYSASNYSREGSSEELRRCQKALSDCFYPAGMFLVSDNVPFLGWFDLVMGTIGKMKRTAREIDSVLGSWVIDKIGLKGASRRINKILSMSCYLSWREARFLLCKANCL</sequence>
<keyword evidence="2" id="KW-0479">Metal-binding</keyword>
<dbReference type="GO" id="GO:0046246">
    <property type="term" value="P:terpene biosynthetic process"/>
    <property type="evidence" value="ECO:0007669"/>
    <property type="project" value="TreeGrafter"/>
</dbReference>
<dbReference type="GO" id="GO:0016705">
    <property type="term" value="F:oxidoreductase activity, acting on paired donors, with incorporation or reduction of molecular oxygen"/>
    <property type="evidence" value="ECO:0007669"/>
    <property type="project" value="InterPro"/>
</dbReference>
<evidence type="ECO:0000256" key="2">
    <source>
        <dbReference type="ARBA" id="ARBA00022723"/>
    </source>
</evidence>
<feature type="non-terminal residue" evidence="6">
    <location>
        <position position="158"/>
    </location>
</feature>
<dbReference type="PANTHER" id="PTHR47947">
    <property type="entry name" value="CYTOCHROME P450 82C3-RELATED"/>
    <property type="match status" value="1"/>
</dbReference>
<dbReference type="InterPro" id="IPR036396">
    <property type="entry name" value="Cyt_P450_sf"/>
</dbReference>
<keyword evidence="3" id="KW-0560">Oxidoreductase</keyword>
<dbReference type="GO" id="GO:0005506">
    <property type="term" value="F:iron ion binding"/>
    <property type="evidence" value="ECO:0007669"/>
    <property type="project" value="InterPro"/>
</dbReference>
<evidence type="ECO:0000256" key="3">
    <source>
        <dbReference type="ARBA" id="ARBA00023002"/>
    </source>
</evidence>
<dbReference type="InterPro" id="IPR050651">
    <property type="entry name" value="Plant_Cytochrome_P450_Monoox"/>
</dbReference>
<dbReference type="EMBL" id="JAKUCV010006853">
    <property type="protein sequence ID" value="KAJ4825604.1"/>
    <property type="molecule type" value="Genomic_DNA"/>
</dbReference>
<accession>A0A9Q0F637</accession>
<keyword evidence="5" id="KW-0503">Monooxygenase</keyword>
<gene>
    <name evidence="6" type="ORF">Tsubulata_022675</name>
</gene>
<organism evidence="6 7">
    <name type="scientific">Turnera subulata</name>
    <dbReference type="NCBI Taxonomy" id="218843"/>
    <lineage>
        <taxon>Eukaryota</taxon>
        <taxon>Viridiplantae</taxon>
        <taxon>Streptophyta</taxon>
        <taxon>Embryophyta</taxon>
        <taxon>Tracheophyta</taxon>
        <taxon>Spermatophyta</taxon>
        <taxon>Magnoliopsida</taxon>
        <taxon>eudicotyledons</taxon>
        <taxon>Gunneridae</taxon>
        <taxon>Pentapetalae</taxon>
        <taxon>rosids</taxon>
        <taxon>fabids</taxon>
        <taxon>Malpighiales</taxon>
        <taxon>Passifloraceae</taxon>
        <taxon>Turnera</taxon>
    </lineage>
</organism>
<dbReference type="OrthoDB" id="2789670at2759"/>
<evidence type="ECO:0000313" key="7">
    <source>
        <dbReference type="Proteomes" id="UP001141552"/>
    </source>
</evidence>